<dbReference type="InterPro" id="IPR023210">
    <property type="entry name" value="NADP_OxRdtase_dom"/>
</dbReference>
<accession>A0AAV1BX31</accession>
<feature type="site" description="Lowers pKa of active site Tyr" evidence="3">
    <location>
        <position position="91"/>
    </location>
</feature>
<evidence type="ECO:0000256" key="1">
    <source>
        <dbReference type="PIRSR" id="PIRSR000097-1"/>
    </source>
</evidence>
<feature type="binding site" evidence="2">
    <location>
        <position position="124"/>
    </location>
    <ligand>
        <name>substrate</name>
    </ligand>
</feature>
<dbReference type="InterPro" id="IPR020471">
    <property type="entry name" value="AKR"/>
</dbReference>
<evidence type="ECO:0000313" key="5">
    <source>
        <dbReference type="EMBL" id="CAI9087884.1"/>
    </source>
</evidence>
<dbReference type="EMBL" id="OX459118">
    <property type="protein sequence ID" value="CAI9087884.1"/>
    <property type="molecule type" value="Genomic_DNA"/>
</dbReference>
<protein>
    <submittedName>
        <fullName evidence="5">OLC1v1022072C1</fullName>
    </submittedName>
</protein>
<proteinExistence type="predicted"/>
<keyword evidence="6" id="KW-1185">Reference proteome</keyword>
<dbReference type="PROSITE" id="PS00062">
    <property type="entry name" value="ALDOKETO_REDUCTASE_2"/>
    <property type="match status" value="1"/>
</dbReference>
<dbReference type="Proteomes" id="UP001161247">
    <property type="component" value="Chromosome 1"/>
</dbReference>
<gene>
    <name evidence="5" type="ORF">OLC1_LOCUS597</name>
</gene>
<dbReference type="AlphaFoldDB" id="A0AAV1BX31"/>
<evidence type="ECO:0000256" key="3">
    <source>
        <dbReference type="PIRSR" id="PIRSR000097-3"/>
    </source>
</evidence>
<dbReference type="Pfam" id="PF00248">
    <property type="entry name" value="Aldo_ket_red"/>
    <property type="match status" value="1"/>
</dbReference>
<feature type="domain" description="NADP-dependent oxidoreductase" evidence="4">
    <location>
        <begin position="24"/>
        <end position="225"/>
    </location>
</feature>
<name>A0AAV1BX31_OLDCO</name>
<reference evidence="5" key="1">
    <citation type="submission" date="2023-03" db="EMBL/GenBank/DDBJ databases">
        <authorList>
            <person name="Julca I."/>
        </authorList>
    </citation>
    <scope>NUCLEOTIDE SEQUENCE</scope>
</reference>
<dbReference type="Gene3D" id="3.20.20.100">
    <property type="entry name" value="NADP-dependent oxidoreductase domain"/>
    <property type="match status" value="1"/>
</dbReference>
<dbReference type="PRINTS" id="PR00069">
    <property type="entry name" value="ALDKETRDTASE"/>
</dbReference>
<dbReference type="InterPro" id="IPR036812">
    <property type="entry name" value="NAD(P)_OxRdtase_dom_sf"/>
</dbReference>
<evidence type="ECO:0000256" key="2">
    <source>
        <dbReference type="PIRSR" id="PIRSR000097-2"/>
    </source>
</evidence>
<dbReference type="SUPFAM" id="SSF51430">
    <property type="entry name" value="NAD(P)-linked oxidoreductase"/>
    <property type="match status" value="1"/>
</dbReference>
<dbReference type="PIRSF" id="PIRSF000097">
    <property type="entry name" value="AKR"/>
    <property type="match status" value="1"/>
</dbReference>
<organism evidence="5 6">
    <name type="scientific">Oldenlandia corymbosa var. corymbosa</name>
    <dbReference type="NCBI Taxonomy" id="529605"/>
    <lineage>
        <taxon>Eukaryota</taxon>
        <taxon>Viridiplantae</taxon>
        <taxon>Streptophyta</taxon>
        <taxon>Embryophyta</taxon>
        <taxon>Tracheophyta</taxon>
        <taxon>Spermatophyta</taxon>
        <taxon>Magnoliopsida</taxon>
        <taxon>eudicotyledons</taxon>
        <taxon>Gunneridae</taxon>
        <taxon>Pentapetalae</taxon>
        <taxon>asterids</taxon>
        <taxon>lamiids</taxon>
        <taxon>Gentianales</taxon>
        <taxon>Rubiaceae</taxon>
        <taxon>Rubioideae</taxon>
        <taxon>Spermacoceae</taxon>
        <taxon>Hedyotis-Oldenlandia complex</taxon>
        <taxon>Oldenlandia</taxon>
    </lineage>
</organism>
<sequence length="256" mass="27951">MASNQGSAETPKILLNSGHEMPALGFGCATFNLPPFDDLISILLHAIQIGYRHFDTAPTYGTTEAALGKAVAKALESGVIKSRDELFITSKLGIADAHPDLVLPAIKKTLETMGLEYLDLYLVHLPVRVKPGADMFNLAEGDVLPFDMHGTWKVMEICSNLGLTKSIGLSNFSCEKISTLLQNSTIPPAIDQVEMNVGWQQRKLVPFCKEKGIHVSAWSPLGAYGNFWGSNAVMENQIMKNIAISKKKPVSQVKFH</sequence>
<dbReference type="InterPro" id="IPR018170">
    <property type="entry name" value="Aldo/ket_reductase_CS"/>
</dbReference>
<evidence type="ECO:0000313" key="6">
    <source>
        <dbReference type="Proteomes" id="UP001161247"/>
    </source>
</evidence>
<dbReference type="GO" id="GO:0016491">
    <property type="term" value="F:oxidoreductase activity"/>
    <property type="evidence" value="ECO:0007669"/>
    <property type="project" value="InterPro"/>
</dbReference>
<dbReference type="PANTHER" id="PTHR11732">
    <property type="entry name" value="ALDO/KETO REDUCTASE"/>
    <property type="match status" value="1"/>
</dbReference>
<evidence type="ECO:0000259" key="4">
    <source>
        <dbReference type="Pfam" id="PF00248"/>
    </source>
</evidence>
<feature type="active site" description="Proton donor" evidence="1">
    <location>
        <position position="60"/>
    </location>
</feature>